<name>A0A2A2KRE9_9BILA</name>
<keyword evidence="2" id="KW-1185">Reference proteome</keyword>
<evidence type="ECO:0000313" key="1">
    <source>
        <dbReference type="EMBL" id="PAV76373.1"/>
    </source>
</evidence>
<organism evidence="1 2">
    <name type="scientific">Diploscapter pachys</name>
    <dbReference type="NCBI Taxonomy" id="2018661"/>
    <lineage>
        <taxon>Eukaryota</taxon>
        <taxon>Metazoa</taxon>
        <taxon>Ecdysozoa</taxon>
        <taxon>Nematoda</taxon>
        <taxon>Chromadorea</taxon>
        <taxon>Rhabditida</taxon>
        <taxon>Rhabditina</taxon>
        <taxon>Rhabditomorpha</taxon>
        <taxon>Rhabditoidea</taxon>
        <taxon>Rhabditidae</taxon>
        <taxon>Diploscapter</taxon>
    </lineage>
</organism>
<evidence type="ECO:0000313" key="2">
    <source>
        <dbReference type="Proteomes" id="UP000218231"/>
    </source>
</evidence>
<dbReference type="EMBL" id="LIAE01007894">
    <property type="protein sequence ID" value="PAV76373.1"/>
    <property type="molecule type" value="Genomic_DNA"/>
</dbReference>
<reference evidence="1 2" key="1">
    <citation type="journal article" date="2017" name="Curr. Biol.">
        <title>Genome architecture and evolution of a unichromosomal asexual nematode.</title>
        <authorList>
            <person name="Fradin H."/>
            <person name="Zegar C."/>
            <person name="Gutwein M."/>
            <person name="Lucas J."/>
            <person name="Kovtun M."/>
            <person name="Corcoran D."/>
            <person name="Baugh L.R."/>
            <person name="Kiontke K."/>
            <person name="Gunsalus K."/>
            <person name="Fitch D.H."/>
            <person name="Piano F."/>
        </authorList>
    </citation>
    <scope>NUCLEOTIDE SEQUENCE [LARGE SCALE GENOMIC DNA]</scope>
    <source>
        <strain evidence="1">PF1309</strain>
    </source>
</reference>
<comment type="caution">
    <text evidence="1">The sequence shown here is derived from an EMBL/GenBank/DDBJ whole genome shotgun (WGS) entry which is preliminary data.</text>
</comment>
<dbReference type="Proteomes" id="UP000218231">
    <property type="component" value="Unassembled WGS sequence"/>
</dbReference>
<gene>
    <name evidence="1" type="ORF">WR25_03492</name>
</gene>
<protein>
    <recommendedName>
        <fullName evidence="3">Ubiquitin-like domain-containing protein</fullName>
    </recommendedName>
</protein>
<sequence length="98" mass="11286">MAHVFVKLSIEDSSEDEAFKFEVADGTKVVELISEAMAKANWTDRRLKVQTVKLFNTATKDYNDISQSYKSLLVSGEQKYEFRLKNEVGFSLKIFIRI</sequence>
<proteinExistence type="predicted"/>
<dbReference type="AlphaFoldDB" id="A0A2A2KRE9"/>
<evidence type="ECO:0008006" key="3">
    <source>
        <dbReference type="Google" id="ProtNLM"/>
    </source>
</evidence>
<accession>A0A2A2KRE9</accession>